<sequence>MMQQLKWGLLGTGWIAEQFANALADLPGAQRWSVLSRNQTSAETFAQTHQFAHAHSDIETFLADPELDVVVIGSPHPRHAEQTIACLNAGKHVLCEKPMGINSQQVEAMIAAAKANQRFLMEAMWMWFHPSTIKAKALIEEGAIGTPHLFHADFSVHFPFDPTHRMYDPALGGGALLDIGIYPLALALYLFGAPSSVYGQAQIGQTGVDEQESIILQYADGRHANCVASVRAAGPCEATITGSNGYIRFQRNFWHSQQLLVASNGQTETLDLPFIGNGYVTEVAHVAECIQAGLIESPIVTWEASRSLINTMDQLRQSWGIQYPDER</sequence>
<dbReference type="InterPro" id="IPR036291">
    <property type="entry name" value="NAD(P)-bd_dom_sf"/>
</dbReference>
<feature type="domain" description="GFO/IDH/MocA-like oxidoreductase" evidence="4">
    <location>
        <begin position="134"/>
        <end position="248"/>
    </location>
</feature>
<dbReference type="GO" id="GO:0000166">
    <property type="term" value="F:nucleotide binding"/>
    <property type="evidence" value="ECO:0007669"/>
    <property type="project" value="InterPro"/>
</dbReference>
<dbReference type="Proteomes" id="UP000050277">
    <property type="component" value="Unassembled WGS sequence"/>
</dbReference>
<dbReference type="PANTHER" id="PTHR22604">
    <property type="entry name" value="OXIDOREDUCTASES"/>
    <property type="match status" value="1"/>
</dbReference>
<dbReference type="InterPro" id="IPR050984">
    <property type="entry name" value="Gfo/Idh/MocA_domain"/>
</dbReference>
<evidence type="ECO:0000256" key="1">
    <source>
        <dbReference type="ARBA" id="ARBA00010928"/>
    </source>
</evidence>
<evidence type="ECO:0000313" key="5">
    <source>
        <dbReference type="EMBL" id="KPL84947.1"/>
    </source>
</evidence>
<evidence type="ECO:0000313" key="6">
    <source>
        <dbReference type="Proteomes" id="UP000050277"/>
    </source>
</evidence>
<reference evidence="5 6" key="1">
    <citation type="submission" date="2015-07" db="EMBL/GenBank/DDBJ databases">
        <title>Whole genome sequence of Herpetosiphon geysericola DSM 7119.</title>
        <authorList>
            <person name="Hemp J."/>
            <person name="Ward L.M."/>
            <person name="Pace L.A."/>
            <person name="Fischer W.W."/>
        </authorList>
    </citation>
    <scope>NUCLEOTIDE SEQUENCE [LARGE SCALE GENOMIC DNA]</scope>
    <source>
        <strain evidence="5 6">DSM 7119</strain>
    </source>
</reference>
<dbReference type="AlphaFoldDB" id="A0A0P6Y615"/>
<dbReference type="Pfam" id="PF22725">
    <property type="entry name" value="GFO_IDH_MocA_C3"/>
    <property type="match status" value="1"/>
</dbReference>
<feature type="domain" description="Gfo/Idh/MocA-like oxidoreductase N-terminal" evidence="3">
    <location>
        <begin position="6"/>
        <end position="121"/>
    </location>
</feature>
<proteinExistence type="inferred from homology"/>
<dbReference type="InterPro" id="IPR055170">
    <property type="entry name" value="GFO_IDH_MocA-like_dom"/>
</dbReference>
<dbReference type="Gene3D" id="3.30.360.10">
    <property type="entry name" value="Dihydrodipicolinate Reductase, domain 2"/>
    <property type="match status" value="1"/>
</dbReference>
<gene>
    <name evidence="5" type="ORF">SE18_18895</name>
</gene>
<name>A0A0P6Y615_9CHLR</name>
<keyword evidence="6" id="KW-1185">Reference proteome</keyword>
<dbReference type="SUPFAM" id="SSF51735">
    <property type="entry name" value="NAD(P)-binding Rossmann-fold domains"/>
    <property type="match status" value="1"/>
</dbReference>
<dbReference type="Pfam" id="PF01408">
    <property type="entry name" value="GFO_IDH_MocA"/>
    <property type="match status" value="1"/>
</dbReference>
<dbReference type="SUPFAM" id="SSF55347">
    <property type="entry name" value="Glyceraldehyde-3-phosphate dehydrogenase-like, C-terminal domain"/>
    <property type="match status" value="1"/>
</dbReference>
<dbReference type="STRING" id="70996.SE18_18895"/>
<comment type="similarity">
    <text evidence="1">Belongs to the Gfo/Idh/MocA family.</text>
</comment>
<dbReference type="PANTHER" id="PTHR22604:SF105">
    <property type="entry name" value="TRANS-1,2-DIHYDROBENZENE-1,2-DIOL DEHYDROGENASE"/>
    <property type="match status" value="1"/>
</dbReference>
<evidence type="ECO:0000259" key="3">
    <source>
        <dbReference type="Pfam" id="PF01408"/>
    </source>
</evidence>
<evidence type="ECO:0008006" key="7">
    <source>
        <dbReference type="Google" id="ProtNLM"/>
    </source>
</evidence>
<dbReference type="GO" id="GO:0016491">
    <property type="term" value="F:oxidoreductase activity"/>
    <property type="evidence" value="ECO:0007669"/>
    <property type="project" value="UniProtKB-KW"/>
</dbReference>
<accession>A0A0P6Y615</accession>
<dbReference type="Gene3D" id="3.40.50.720">
    <property type="entry name" value="NAD(P)-binding Rossmann-like Domain"/>
    <property type="match status" value="1"/>
</dbReference>
<organism evidence="5 6">
    <name type="scientific">Herpetosiphon geysericola</name>
    <dbReference type="NCBI Taxonomy" id="70996"/>
    <lineage>
        <taxon>Bacteria</taxon>
        <taxon>Bacillati</taxon>
        <taxon>Chloroflexota</taxon>
        <taxon>Chloroflexia</taxon>
        <taxon>Herpetosiphonales</taxon>
        <taxon>Herpetosiphonaceae</taxon>
        <taxon>Herpetosiphon</taxon>
    </lineage>
</organism>
<comment type="caution">
    <text evidence="5">The sequence shown here is derived from an EMBL/GenBank/DDBJ whole genome shotgun (WGS) entry which is preliminary data.</text>
</comment>
<keyword evidence="2" id="KW-0560">Oxidoreductase</keyword>
<protein>
    <recommendedName>
        <fullName evidence="7">Dehydrogenase</fullName>
    </recommendedName>
</protein>
<dbReference type="EMBL" id="LGKP01000026">
    <property type="protein sequence ID" value="KPL84947.1"/>
    <property type="molecule type" value="Genomic_DNA"/>
</dbReference>
<evidence type="ECO:0000259" key="4">
    <source>
        <dbReference type="Pfam" id="PF22725"/>
    </source>
</evidence>
<evidence type="ECO:0000256" key="2">
    <source>
        <dbReference type="ARBA" id="ARBA00023002"/>
    </source>
</evidence>
<dbReference type="InterPro" id="IPR000683">
    <property type="entry name" value="Gfo/Idh/MocA-like_OxRdtase_N"/>
</dbReference>